<keyword evidence="1" id="KW-0472">Membrane</keyword>
<keyword evidence="1" id="KW-0812">Transmembrane</keyword>
<feature type="transmembrane region" description="Helical" evidence="1">
    <location>
        <begin position="129"/>
        <end position="148"/>
    </location>
</feature>
<evidence type="ECO:0000313" key="2">
    <source>
        <dbReference type="EMBL" id="CAG8703683.1"/>
    </source>
</evidence>
<gene>
    <name evidence="2" type="ORF">RFULGI_LOCUS10519</name>
</gene>
<evidence type="ECO:0000313" key="3">
    <source>
        <dbReference type="Proteomes" id="UP000789396"/>
    </source>
</evidence>
<proteinExistence type="predicted"/>
<dbReference type="OrthoDB" id="2339565at2759"/>
<keyword evidence="3" id="KW-1185">Reference proteome</keyword>
<dbReference type="Proteomes" id="UP000789396">
    <property type="component" value="Unassembled WGS sequence"/>
</dbReference>
<feature type="non-terminal residue" evidence="2">
    <location>
        <position position="452"/>
    </location>
</feature>
<keyword evidence="1" id="KW-1133">Transmembrane helix</keyword>
<evidence type="ECO:0000256" key="1">
    <source>
        <dbReference type="SAM" id="Phobius"/>
    </source>
</evidence>
<comment type="caution">
    <text evidence="2">The sequence shown here is derived from an EMBL/GenBank/DDBJ whole genome shotgun (WGS) entry which is preliminary data.</text>
</comment>
<name>A0A9N9HT17_9GLOM</name>
<feature type="transmembrane region" description="Helical" evidence="1">
    <location>
        <begin position="324"/>
        <end position="344"/>
    </location>
</feature>
<feature type="non-terminal residue" evidence="2">
    <location>
        <position position="1"/>
    </location>
</feature>
<sequence length="452" mass="52904">PAFPDVSTLQEITEDILVNFQKCKELQVKPKISKNELDQLDKQSNTFNKLTERRATESLKMSEYLTDVVKYLQLVSKENVNVNAIKQTLGSLLKTAKVQKDRSEKLKNDYISFHKELNKAKKRQLNTNLIFYLLGLLVLFIAIAWNIYLYTNLGYYSALQQSDFAEKTNNFSLNDACNFCKDIDQVKDICRYSDHREGLPYNFSVNDGYEICGHFFKETCVMNDDSLGSQIVSLVKSQFFSISNIVNYRNSEDNYCKVKNQDILQNNETFYEICEYLLENRKDEELNDFMSEIEDENDSPKSIHICKQWQTSKNPIHVKDMHDYSLVIYSLIGCLAILLVIFMMKELVNWIFQQDDDEKVTALDKRSGFIRHIRDRFPEINDNIITLDQFWKAQITIINDHISVLESINTNKINLSHQLVDLIIRLWDEECKRCKSCYYKLNESIALNSILE</sequence>
<dbReference type="EMBL" id="CAJVPZ010020937">
    <property type="protein sequence ID" value="CAG8703683.1"/>
    <property type="molecule type" value="Genomic_DNA"/>
</dbReference>
<protein>
    <submittedName>
        <fullName evidence="2">10499_t:CDS:1</fullName>
    </submittedName>
</protein>
<reference evidence="2" key="1">
    <citation type="submission" date="2021-06" db="EMBL/GenBank/DDBJ databases">
        <authorList>
            <person name="Kallberg Y."/>
            <person name="Tangrot J."/>
            <person name="Rosling A."/>
        </authorList>
    </citation>
    <scope>NUCLEOTIDE SEQUENCE</scope>
    <source>
        <strain evidence="2">IN212</strain>
    </source>
</reference>
<organism evidence="2 3">
    <name type="scientific">Racocetra fulgida</name>
    <dbReference type="NCBI Taxonomy" id="60492"/>
    <lineage>
        <taxon>Eukaryota</taxon>
        <taxon>Fungi</taxon>
        <taxon>Fungi incertae sedis</taxon>
        <taxon>Mucoromycota</taxon>
        <taxon>Glomeromycotina</taxon>
        <taxon>Glomeromycetes</taxon>
        <taxon>Diversisporales</taxon>
        <taxon>Gigasporaceae</taxon>
        <taxon>Racocetra</taxon>
    </lineage>
</organism>
<dbReference type="AlphaFoldDB" id="A0A9N9HT17"/>
<accession>A0A9N9HT17</accession>